<dbReference type="PROSITE" id="PS50297">
    <property type="entry name" value="ANK_REP_REGION"/>
    <property type="match status" value="1"/>
</dbReference>
<dbReference type="InterPro" id="IPR036770">
    <property type="entry name" value="Ankyrin_rpt-contain_sf"/>
</dbReference>
<dbReference type="PANTHER" id="PTHR24198:SF165">
    <property type="entry name" value="ANKYRIN REPEAT-CONTAINING PROTEIN-RELATED"/>
    <property type="match status" value="1"/>
</dbReference>
<keyword evidence="4" id="KW-0175">Coiled coil</keyword>
<dbReference type="InterPro" id="IPR002110">
    <property type="entry name" value="Ankyrin_rpt"/>
</dbReference>
<gene>
    <name evidence="5" type="ORF">HJC23_004167</name>
</gene>
<feature type="repeat" description="ANK" evidence="3">
    <location>
        <begin position="307"/>
        <end position="339"/>
    </location>
</feature>
<dbReference type="SMART" id="SM00248">
    <property type="entry name" value="ANK"/>
    <property type="match status" value="5"/>
</dbReference>
<dbReference type="SUPFAM" id="SSF48403">
    <property type="entry name" value="Ankyrin repeat"/>
    <property type="match status" value="1"/>
</dbReference>
<reference evidence="5 6" key="1">
    <citation type="journal article" date="2020" name="G3 (Bethesda)">
        <title>Improved Reference Genome for Cyclotella cryptica CCMP332, a Model for Cell Wall Morphogenesis, Salinity Adaptation, and Lipid Production in Diatoms (Bacillariophyta).</title>
        <authorList>
            <person name="Roberts W.R."/>
            <person name="Downey K.M."/>
            <person name="Ruck E.C."/>
            <person name="Traller J.C."/>
            <person name="Alverson A.J."/>
        </authorList>
    </citation>
    <scope>NUCLEOTIDE SEQUENCE [LARGE SCALE GENOMIC DNA]</scope>
    <source>
        <strain evidence="5 6">CCMP332</strain>
    </source>
</reference>
<evidence type="ECO:0000313" key="5">
    <source>
        <dbReference type="EMBL" id="KAL3780575.1"/>
    </source>
</evidence>
<evidence type="ECO:0000256" key="1">
    <source>
        <dbReference type="ARBA" id="ARBA00022737"/>
    </source>
</evidence>
<name>A0ABD3NXG7_9STRA</name>
<dbReference type="PROSITE" id="PS50088">
    <property type="entry name" value="ANK_REPEAT"/>
    <property type="match status" value="3"/>
</dbReference>
<keyword evidence="6" id="KW-1185">Reference proteome</keyword>
<comment type="caution">
    <text evidence="5">The sequence shown here is derived from an EMBL/GenBank/DDBJ whole genome shotgun (WGS) entry which is preliminary data.</text>
</comment>
<evidence type="ECO:0000256" key="2">
    <source>
        <dbReference type="ARBA" id="ARBA00023043"/>
    </source>
</evidence>
<sequence length="364" mass="40904">MTKEHTLRINTPLTNLRSIVIMSKEHSSNNDVTYYKAQIEQFRKQLEIANREVAKADHQREENEKKILEAHIREQQSRQEAEKYKKELAKTRDRYHTLENDLQINKLGKECATDENKILTLQATINDIETDPRRDLPINVDDKRRLPKLKLELQRLKSKHDSQSQLLENIEAMGNMTEAMQQAACRGDKTTVKRLLSRGVHVNVPDETGYTAFMYACGKGHTDIAELMISVGDAAVNDADSKVAPLILGTTNCHNEVVQLLLRHGAAVDHRDELACTPLLIACEKNSIECATTLLDAGANSNAVDKRGNTALHRCAIHGNADLAKLLMERGANETIKNYDFMTAVAIARSRRHFGVVDAIAHTK</sequence>
<proteinExistence type="predicted"/>
<evidence type="ECO:0000256" key="3">
    <source>
        <dbReference type="PROSITE-ProRule" id="PRU00023"/>
    </source>
</evidence>
<accession>A0ABD3NXG7</accession>
<feature type="coiled-coil region" evidence="4">
    <location>
        <begin position="32"/>
        <end position="101"/>
    </location>
</feature>
<feature type="repeat" description="ANK" evidence="3">
    <location>
        <begin position="241"/>
        <end position="273"/>
    </location>
</feature>
<feature type="repeat" description="ANK" evidence="3">
    <location>
        <begin position="274"/>
        <end position="306"/>
    </location>
</feature>
<protein>
    <submittedName>
        <fullName evidence="5">Uncharacterized protein</fullName>
    </submittedName>
</protein>
<dbReference type="Pfam" id="PF13637">
    <property type="entry name" value="Ank_4"/>
    <property type="match status" value="1"/>
</dbReference>
<keyword evidence="1" id="KW-0677">Repeat</keyword>
<organism evidence="5 6">
    <name type="scientific">Cyclotella cryptica</name>
    <dbReference type="NCBI Taxonomy" id="29204"/>
    <lineage>
        <taxon>Eukaryota</taxon>
        <taxon>Sar</taxon>
        <taxon>Stramenopiles</taxon>
        <taxon>Ochrophyta</taxon>
        <taxon>Bacillariophyta</taxon>
        <taxon>Coscinodiscophyceae</taxon>
        <taxon>Thalassiosirophycidae</taxon>
        <taxon>Stephanodiscales</taxon>
        <taxon>Stephanodiscaceae</taxon>
        <taxon>Cyclotella</taxon>
    </lineage>
</organism>
<dbReference type="PANTHER" id="PTHR24198">
    <property type="entry name" value="ANKYRIN REPEAT AND PROTEIN KINASE DOMAIN-CONTAINING PROTEIN"/>
    <property type="match status" value="1"/>
</dbReference>
<evidence type="ECO:0000256" key="4">
    <source>
        <dbReference type="SAM" id="Coils"/>
    </source>
</evidence>
<dbReference type="AlphaFoldDB" id="A0ABD3NXG7"/>
<dbReference type="Gene3D" id="1.25.40.20">
    <property type="entry name" value="Ankyrin repeat-containing domain"/>
    <property type="match status" value="3"/>
</dbReference>
<keyword evidence="2 3" id="KW-0040">ANK repeat</keyword>
<dbReference type="Proteomes" id="UP001516023">
    <property type="component" value="Unassembled WGS sequence"/>
</dbReference>
<dbReference type="Pfam" id="PF12796">
    <property type="entry name" value="Ank_2"/>
    <property type="match status" value="1"/>
</dbReference>
<dbReference type="EMBL" id="JABMIG020000345">
    <property type="protein sequence ID" value="KAL3780575.1"/>
    <property type="molecule type" value="Genomic_DNA"/>
</dbReference>
<evidence type="ECO:0000313" key="6">
    <source>
        <dbReference type="Proteomes" id="UP001516023"/>
    </source>
</evidence>